<dbReference type="EMBL" id="BART01025300">
    <property type="protein sequence ID" value="GAG99206.1"/>
    <property type="molecule type" value="Genomic_DNA"/>
</dbReference>
<evidence type="ECO:0000256" key="1">
    <source>
        <dbReference type="SAM" id="MobiDB-lite"/>
    </source>
</evidence>
<name>X1DS17_9ZZZZ</name>
<evidence type="ECO:0000313" key="2">
    <source>
        <dbReference type="EMBL" id="GAG99206.1"/>
    </source>
</evidence>
<proteinExistence type="predicted"/>
<comment type="caution">
    <text evidence="2">The sequence shown here is derived from an EMBL/GenBank/DDBJ whole genome shotgun (WGS) entry which is preliminary data.</text>
</comment>
<feature type="non-terminal residue" evidence="2">
    <location>
        <position position="31"/>
    </location>
</feature>
<gene>
    <name evidence="2" type="ORF">S01H4_45444</name>
</gene>
<feature type="compositionally biased region" description="Basic and acidic residues" evidence="1">
    <location>
        <begin position="1"/>
        <end position="18"/>
    </location>
</feature>
<feature type="region of interest" description="Disordered" evidence="1">
    <location>
        <begin position="1"/>
        <end position="31"/>
    </location>
</feature>
<reference evidence="2" key="1">
    <citation type="journal article" date="2014" name="Front. Microbiol.">
        <title>High frequency of phylogenetically diverse reductive dehalogenase-homologous genes in deep subseafloor sedimentary metagenomes.</title>
        <authorList>
            <person name="Kawai M."/>
            <person name="Futagami T."/>
            <person name="Toyoda A."/>
            <person name="Takaki Y."/>
            <person name="Nishi S."/>
            <person name="Hori S."/>
            <person name="Arai W."/>
            <person name="Tsubouchi T."/>
            <person name="Morono Y."/>
            <person name="Uchiyama I."/>
            <person name="Ito T."/>
            <person name="Fujiyama A."/>
            <person name="Inagaki F."/>
            <person name="Takami H."/>
        </authorList>
    </citation>
    <scope>NUCLEOTIDE SEQUENCE</scope>
    <source>
        <strain evidence="2">Expedition CK06-06</strain>
    </source>
</reference>
<protein>
    <submittedName>
        <fullName evidence="2">Uncharacterized protein</fullName>
    </submittedName>
</protein>
<sequence length="31" mass="3552">MSSKDSHKQEIRDYKVEFDGEDPVDVNAIQA</sequence>
<dbReference type="AlphaFoldDB" id="X1DS17"/>
<accession>X1DS17</accession>
<organism evidence="2">
    <name type="scientific">marine sediment metagenome</name>
    <dbReference type="NCBI Taxonomy" id="412755"/>
    <lineage>
        <taxon>unclassified sequences</taxon>
        <taxon>metagenomes</taxon>
        <taxon>ecological metagenomes</taxon>
    </lineage>
</organism>